<dbReference type="Gene3D" id="3.40.50.2000">
    <property type="entry name" value="Glycogen Phosphorylase B"/>
    <property type="match status" value="2"/>
</dbReference>
<dbReference type="Pfam" id="PF13439">
    <property type="entry name" value="Glyco_transf_4"/>
    <property type="match status" value="1"/>
</dbReference>
<dbReference type="PANTHER" id="PTHR45947">
    <property type="entry name" value="SULFOQUINOVOSYL TRANSFERASE SQD2"/>
    <property type="match status" value="1"/>
</dbReference>
<evidence type="ECO:0000256" key="1">
    <source>
        <dbReference type="SAM" id="MobiDB-lite"/>
    </source>
</evidence>
<proteinExistence type="predicted"/>
<dbReference type="eggNOG" id="COG0438">
    <property type="taxonomic scope" value="Bacteria"/>
</dbReference>
<feature type="domain" description="Glycosyltransferase subfamily 4-like N-terminal" evidence="3">
    <location>
        <begin position="71"/>
        <end position="248"/>
    </location>
</feature>
<evidence type="ECO:0000259" key="3">
    <source>
        <dbReference type="Pfam" id="PF13439"/>
    </source>
</evidence>
<evidence type="ECO:0000313" key="5">
    <source>
        <dbReference type="Proteomes" id="UP000006062"/>
    </source>
</evidence>
<dbReference type="HOGENOM" id="CLU_009583_2_3_6"/>
<gene>
    <name evidence="4" type="ordered locus">Thivi_0136</name>
</gene>
<keyword evidence="4" id="KW-0808">Transferase</keyword>
<feature type="region of interest" description="Disordered" evidence="1">
    <location>
        <begin position="1"/>
        <end position="47"/>
    </location>
</feature>
<dbReference type="CDD" id="cd03801">
    <property type="entry name" value="GT4_PimA-like"/>
    <property type="match status" value="1"/>
</dbReference>
<reference evidence="4 5" key="1">
    <citation type="submission" date="2012-06" db="EMBL/GenBank/DDBJ databases">
        <title>Complete sequence of Thiocystis violascens DSM 198.</title>
        <authorList>
            <consortium name="US DOE Joint Genome Institute"/>
            <person name="Lucas S."/>
            <person name="Han J."/>
            <person name="Lapidus A."/>
            <person name="Cheng J.-F."/>
            <person name="Goodwin L."/>
            <person name="Pitluck S."/>
            <person name="Peters L."/>
            <person name="Ovchinnikova G."/>
            <person name="Teshima H."/>
            <person name="Detter J.C."/>
            <person name="Han C."/>
            <person name="Tapia R."/>
            <person name="Land M."/>
            <person name="Hauser L."/>
            <person name="Kyrpides N."/>
            <person name="Ivanova N."/>
            <person name="Pagani I."/>
            <person name="Vogl K."/>
            <person name="Liu Z."/>
            <person name="Frigaard N.-U."/>
            <person name="Bryant D."/>
            <person name="Woyke T."/>
        </authorList>
    </citation>
    <scope>NUCLEOTIDE SEQUENCE [LARGE SCALE GENOMIC DNA]</scope>
    <source>
        <strain evidence="5">ATCC 17096 / DSM 198 / 6111</strain>
    </source>
</reference>
<dbReference type="KEGG" id="tvi:Thivi_0136"/>
<dbReference type="Pfam" id="PF00534">
    <property type="entry name" value="Glycos_transf_1"/>
    <property type="match status" value="1"/>
</dbReference>
<dbReference type="AlphaFoldDB" id="I3Y5E4"/>
<dbReference type="InterPro" id="IPR028098">
    <property type="entry name" value="Glyco_trans_4-like_N"/>
</dbReference>
<dbReference type="STRING" id="765911.Thivi_0136"/>
<dbReference type="EMBL" id="CP003154">
    <property type="protein sequence ID" value="AFL72212.1"/>
    <property type="molecule type" value="Genomic_DNA"/>
</dbReference>
<feature type="domain" description="Glycosyl transferase family 1" evidence="2">
    <location>
        <begin position="267"/>
        <end position="432"/>
    </location>
</feature>
<sequence>MAKKPDTKRLLLPRSRVGAVRDAPASRPRQAPLERYDGIPTRKRGNEQKTGRVLCVTSSFPRWTGDNTTPFVLNLAQDLQSLGWQVDVLAPHAPNAAVSERLDGVNVERFRYLWPASLETVCYQGGALVNLRKRPLDKLKLPALVAAEWAAVARRLATRRYDVLHTHWMLPQGFVGILSQRIGGLPHVNTVHGGDLFGLSGRLLQGFKRMVIRHADAVTVNSRYTQSALLELAPQPAQLMRIPMGVATNPPTHAERQQSVEIRARYRRGNGPLLAFVGRIIDEKGPEDLIRAVALLRAELPNVTALIIGAGPEAPELERLAATLGLGEHILFPGWVERAEIGAWMSAADYFVAPSRRAPNGWVEAQGLTIIEAMIAGTPVIATRLGGIPDAVIHERTGLLIDERAPEQIAEAIRRLVAEPTQARSLANEAQRHAATNFSRAASARAFGDLFRELMDRSGVRR</sequence>
<name>I3Y5E4_THIV6</name>
<dbReference type="InterPro" id="IPR050194">
    <property type="entry name" value="Glycosyltransferase_grp1"/>
</dbReference>
<dbReference type="InterPro" id="IPR001296">
    <property type="entry name" value="Glyco_trans_1"/>
</dbReference>
<keyword evidence="5" id="KW-1185">Reference proteome</keyword>
<dbReference type="GO" id="GO:0016757">
    <property type="term" value="F:glycosyltransferase activity"/>
    <property type="evidence" value="ECO:0007669"/>
    <property type="project" value="InterPro"/>
</dbReference>
<dbReference type="SUPFAM" id="SSF53756">
    <property type="entry name" value="UDP-Glycosyltransferase/glycogen phosphorylase"/>
    <property type="match status" value="1"/>
</dbReference>
<protein>
    <submittedName>
        <fullName evidence="4">Glycosyltransferase</fullName>
    </submittedName>
</protein>
<dbReference type="PANTHER" id="PTHR45947:SF3">
    <property type="entry name" value="SULFOQUINOVOSYL TRANSFERASE SQD2"/>
    <property type="match status" value="1"/>
</dbReference>
<evidence type="ECO:0000259" key="2">
    <source>
        <dbReference type="Pfam" id="PF00534"/>
    </source>
</evidence>
<dbReference type="OrthoDB" id="4611853at2"/>
<dbReference type="Proteomes" id="UP000006062">
    <property type="component" value="Chromosome"/>
</dbReference>
<evidence type="ECO:0000313" key="4">
    <source>
        <dbReference type="EMBL" id="AFL72212.1"/>
    </source>
</evidence>
<accession>I3Y5E4</accession>
<organism evidence="4 5">
    <name type="scientific">Thiocystis violascens (strain ATCC 17096 / DSM 198 / 6111)</name>
    <name type="common">Chromatium violascens</name>
    <dbReference type="NCBI Taxonomy" id="765911"/>
    <lineage>
        <taxon>Bacteria</taxon>
        <taxon>Pseudomonadati</taxon>
        <taxon>Pseudomonadota</taxon>
        <taxon>Gammaproteobacteria</taxon>
        <taxon>Chromatiales</taxon>
        <taxon>Chromatiaceae</taxon>
        <taxon>Thiocystis</taxon>
    </lineage>
</organism>